<name>A0ABN8IXJ4_9NEOP</name>
<dbReference type="EMBL" id="OW152815">
    <property type="protein sequence ID" value="CAH2063359.1"/>
    <property type="molecule type" value="Genomic_DNA"/>
</dbReference>
<proteinExistence type="predicted"/>
<dbReference type="Proteomes" id="UP000837857">
    <property type="component" value="Chromosome 3"/>
</dbReference>
<accession>A0ABN8IXJ4</accession>
<evidence type="ECO:0000313" key="1">
    <source>
        <dbReference type="EMBL" id="CAH2063359.1"/>
    </source>
</evidence>
<organism evidence="1 2">
    <name type="scientific">Iphiclides podalirius</name>
    <name type="common">scarce swallowtail</name>
    <dbReference type="NCBI Taxonomy" id="110791"/>
    <lineage>
        <taxon>Eukaryota</taxon>
        <taxon>Metazoa</taxon>
        <taxon>Ecdysozoa</taxon>
        <taxon>Arthropoda</taxon>
        <taxon>Hexapoda</taxon>
        <taxon>Insecta</taxon>
        <taxon>Pterygota</taxon>
        <taxon>Neoptera</taxon>
        <taxon>Endopterygota</taxon>
        <taxon>Lepidoptera</taxon>
        <taxon>Glossata</taxon>
        <taxon>Ditrysia</taxon>
        <taxon>Papilionoidea</taxon>
        <taxon>Papilionidae</taxon>
        <taxon>Papilioninae</taxon>
        <taxon>Iphiclides</taxon>
    </lineage>
</organism>
<gene>
    <name evidence="1" type="ORF">IPOD504_LOCUS12485</name>
</gene>
<reference evidence="1" key="1">
    <citation type="submission" date="2022-03" db="EMBL/GenBank/DDBJ databases">
        <authorList>
            <person name="Martin H S."/>
        </authorList>
    </citation>
    <scope>NUCLEOTIDE SEQUENCE</scope>
</reference>
<feature type="non-terminal residue" evidence="1">
    <location>
        <position position="1"/>
    </location>
</feature>
<keyword evidence="2" id="KW-1185">Reference proteome</keyword>
<sequence length="79" mass="8842">MRRHRNKSRRQNKYVSLEAGELFVSQIASRRPIKNAALQNEMKSALASLAHAAASVVVTLELRGLTMASLQAVKNLRRQ</sequence>
<evidence type="ECO:0000313" key="2">
    <source>
        <dbReference type="Proteomes" id="UP000837857"/>
    </source>
</evidence>
<protein>
    <submittedName>
        <fullName evidence="1">Uncharacterized protein</fullName>
    </submittedName>
</protein>